<reference evidence="1 2" key="1">
    <citation type="journal article" date="2011" name="Stand. Genomic Sci.">
        <title>Complete Genome Sequence of a thermotolerant sporogenic lactic acid bacterium, Bacillus coagulans strain 36D1.</title>
        <authorList>
            <person name="Rhee M.S."/>
            <person name="Moritz B.E."/>
            <person name="Xie G."/>
            <person name="Glavina Del Rio T."/>
            <person name="Dalin E."/>
            <person name="Tice H."/>
            <person name="Bruce D."/>
            <person name="Goodwin L."/>
            <person name="Chertkov O."/>
            <person name="Brettin T."/>
            <person name="Han C."/>
            <person name="Detter C."/>
            <person name="Pitluck S."/>
            <person name="Land M.L."/>
            <person name="Patel M."/>
            <person name="Ou M."/>
            <person name="Harbrucker R."/>
            <person name="Ingram L.O."/>
            <person name="Shanmugam K.T."/>
        </authorList>
    </citation>
    <scope>NUCLEOTIDE SEQUENCE [LARGE SCALE GENOMIC DNA]</scope>
    <source>
        <strain evidence="1 2">36D1</strain>
    </source>
</reference>
<dbReference type="Proteomes" id="UP000009283">
    <property type="component" value="Chromosome"/>
</dbReference>
<sequence>MSKHFPNVSVDLIEAARRSDGVLSRLSEEELTCIKNRYLKFLYLVKKYPYTSICPTYDIDEMWHLHILHPQKYYNDCMDYFGCILDHNPGYGKEESELPHLMNIYRESLKKWSVEFKEDYNIPLSDKVKELAKNGTNAEVKTCYNEPLKAGTCYNEPLKAATCYNEPLKGEQEKKTCLNEPLKTEQAKVQI</sequence>
<dbReference type="HOGENOM" id="CLU_122265_0_0_9"/>
<dbReference type="EMBL" id="CP003056">
    <property type="protein sequence ID" value="AEP00314.1"/>
    <property type="molecule type" value="Genomic_DNA"/>
</dbReference>
<protein>
    <recommendedName>
        <fullName evidence="3">Glycine-rich domain-containing protein-like</fullName>
    </recommendedName>
</protein>
<dbReference type="KEGG" id="bag:Bcoa_1098"/>
<organism evidence="1 2">
    <name type="scientific">Heyndrickxia coagulans 36D1</name>
    <dbReference type="NCBI Taxonomy" id="345219"/>
    <lineage>
        <taxon>Bacteria</taxon>
        <taxon>Bacillati</taxon>
        <taxon>Bacillota</taxon>
        <taxon>Bacilli</taxon>
        <taxon>Bacillales</taxon>
        <taxon>Bacillaceae</taxon>
        <taxon>Heyndrickxia</taxon>
    </lineage>
</organism>
<dbReference type="Pfam" id="PF07173">
    <property type="entry name" value="GRDP-like"/>
    <property type="match status" value="1"/>
</dbReference>
<dbReference type="eggNOG" id="COG4278">
    <property type="taxonomic scope" value="Bacteria"/>
</dbReference>
<dbReference type="PANTHER" id="PTHR34365:SF7">
    <property type="entry name" value="GLYCINE-RICH DOMAIN-CONTAINING PROTEIN 1"/>
    <property type="match status" value="1"/>
</dbReference>
<name>G2THH5_HEYCO</name>
<dbReference type="AlphaFoldDB" id="G2THH5"/>
<proteinExistence type="predicted"/>
<accession>G2THH5</accession>
<dbReference type="RefSeq" id="WP_014096449.1">
    <property type="nucleotide sequence ID" value="NC_016023.1"/>
</dbReference>
<dbReference type="InterPro" id="IPR009836">
    <property type="entry name" value="GRDP-like"/>
</dbReference>
<dbReference type="PANTHER" id="PTHR34365">
    <property type="entry name" value="ENOLASE (DUF1399)"/>
    <property type="match status" value="1"/>
</dbReference>
<evidence type="ECO:0000313" key="1">
    <source>
        <dbReference type="EMBL" id="AEP00314.1"/>
    </source>
</evidence>
<dbReference type="OrthoDB" id="278697at2"/>
<evidence type="ECO:0000313" key="2">
    <source>
        <dbReference type="Proteomes" id="UP000009283"/>
    </source>
</evidence>
<evidence type="ECO:0008006" key="3">
    <source>
        <dbReference type="Google" id="ProtNLM"/>
    </source>
</evidence>
<gene>
    <name evidence="1" type="ORF">Bcoa_1098</name>
</gene>